<accession>A0A6N2XB95</accession>
<reference evidence="2" key="1">
    <citation type="submission" date="2019-11" db="EMBL/GenBank/DDBJ databases">
        <authorList>
            <person name="Feng L."/>
        </authorList>
    </citation>
    <scope>NUCLEOTIDE SEQUENCE</scope>
    <source>
        <strain evidence="2">BfaecisLFYP10</strain>
    </source>
</reference>
<evidence type="ECO:0000313" key="2">
    <source>
        <dbReference type="EMBL" id="VYT51187.1"/>
    </source>
</evidence>
<organism evidence="2">
    <name type="scientific">Bacteroides faecis</name>
    <dbReference type="NCBI Taxonomy" id="674529"/>
    <lineage>
        <taxon>Bacteria</taxon>
        <taxon>Pseudomonadati</taxon>
        <taxon>Bacteroidota</taxon>
        <taxon>Bacteroidia</taxon>
        <taxon>Bacteroidales</taxon>
        <taxon>Bacteroidaceae</taxon>
        <taxon>Bacteroides</taxon>
    </lineage>
</organism>
<proteinExistence type="predicted"/>
<dbReference type="RefSeq" id="WP_156730518.1">
    <property type="nucleotide sequence ID" value="NZ_CACRSZ010000088.1"/>
</dbReference>
<dbReference type="AlphaFoldDB" id="A0A6N2XB95"/>
<gene>
    <name evidence="2" type="ORF">BFLFYP10_04092</name>
</gene>
<evidence type="ECO:0000256" key="1">
    <source>
        <dbReference type="SAM" id="SignalP"/>
    </source>
</evidence>
<protein>
    <submittedName>
        <fullName evidence="2">Uncharacterized protein</fullName>
    </submittedName>
</protein>
<name>A0A6N2XB95_9BACE</name>
<sequence length="513" mass="59120">MKRLFTLFIIALLSTFYFVYAQSQSGGVIFSGNAELNGYISEVYVFDIPENYDASKVSICFGLKTKSSGKYYNYIRIGNESKGLSAYVELLSELYDTYDEAIAASRKYKGIIESKAGLLKCDFSEVPDGYSKSFVCNYYNVTNIDNSPDIKQYMQKNKMLIETTKVNTKALRSAINGKDTYQCEDQFADLSEVVIYRNGKKVKPENYSLFKQGKVQFNDGKKVVREQVSFEYNRNVKYYKPYSNDLSSNLSTFLKVQTECEGVKYQFVSDPAGLDRKVLMLSCDSLSKNEKKVRIQFSSRKYPLTYFKDQIKIFIPEDMRSAMLSYPKAITWFSIQGSWCQFGSKTGVTEQMYSGSASSLGISKPETNSKEIYFHLLCRRRHCNIHTGLEEYDALNDELSSFPIKAGEWIAIEREWKIGNPGICKHTIIDSDGEHVFSVDAYNCVCDPENEQERYREKYVGENPYNFCYPFICKIYTSKEFADYCIKKIGKCYLYYKDYIFLEGENVNAFDLQ</sequence>
<keyword evidence="1" id="KW-0732">Signal</keyword>
<dbReference type="EMBL" id="CACRSZ010000088">
    <property type="protein sequence ID" value="VYT51187.1"/>
    <property type="molecule type" value="Genomic_DNA"/>
</dbReference>
<feature type="signal peptide" evidence="1">
    <location>
        <begin position="1"/>
        <end position="21"/>
    </location>
</feature>
<feature type="chain" id="PRO_5027022094" evidence="1">
    <location>
        <begin position="22"/>
        <end position="513"/>
    </location>
</feature>